<reference evidence="1 2" key="1">
    <citation type="submission" date="2019-08" db="EMBL/GenBank/DDBJ databases">
        <title>Deep-cultivation of Planctomycetes and their phenomic and genomic characterization uncovers novel biology.</title>
        <authorList>
            <person name="Wiegand S."/>
            <person name="Jogler M."/>
            <person name="Boedeker C."/>
            <person name="Pinto D."/>
            <person name="Vollmers J."/>
            <person name="Rivas-Marin E."/>
            <person name="Kohn T."/>
            <person name="Peeters S.H."/>
            <person name="Heuer A."/>
            <person name="Rast P."/>
            <person name="Oberbeckmann S."/>
            <person name="Bunk B."/>
            <person name="Jeske O."/>
            <person name="Meyerdierks A."/>
            <person name="Storesund J.E."/>
            <person name="Kallscheuer N."/>
            <person name="Luecker S."/>
            <person name="Lage O.M."/>
            <person name="Pohl T."/>
            <person name="Merkel B.J."/>
            <person name="Hornburger P."/>
            <person name="Mueller R.-W."/>
            <person name="Bruemmer F."/>
            <person name="Labrenz M."/>
            <person name="Spormann A.M."/>
            <person name="Op den Camp H."/>
            <person name="Overmann J."/>
            <person name="Amann R."/>
            <person name="Jetten M.S.M."/>
            <person name="Mascher T."/>
            <person name="Medema M.H."/>
            <person name="Devos D.P."/>
            <person name="Kaster A.-K."/>
            <person name="Ovreas L."/>
            <person name="Rohde M."/>
            <person name="Galperin M.Y."/>
            <person name="Jogler C."/>
        </authorList>
    </citation>
    <scope>NUCLEOTIDE SEQUENCE [LARGE SCALE GENOMIC DNA]</scope>
    <source>
        <strain evidence="1 2">FC18</strain>
    </source>
</reference>
<dbReference type="Proteomes" id="UP000322214">
    <property type="component" value="Chromosome"/>
</dbReference>
<name>A0A5B9PDT0_9BACT</name>
<accession>A0A5B9PDT0</accession>
<sequence>MKATEPAVLTLPFAKRSVIESFINLRRPLLGPRFTAFLLAAVVIICPLRCAVSGCEYAAETVMQSSACSCCSHLDAVQQLADQVPESSTGCECPHCLCCGALILPESQNDFFVHGFLLVLTDFDRPTVVAKSQSANHSLRFSTSYSVDASGAAARASLSSWTL</sequence>
<keyword evidence="2" id="KW-1185">Reference proteome</keyword>
<protein>
    <submittedName>
        <fullName evidence="1">Uncharacterized protein</fullName>
    </submittedName>
</protein>
<proteinExistence type="predicted"/>
<gene>
    <name evidence="1" type="ORF">MFFC18_29870</name>
</gene>
<dbReference type="EMBL" id="CP042912">
    <property type="protein sequence ID" value="QEG23092.1"/>
    <property type="molecule type" value="Genomic_DNA"/>
</dbReference>
<dbReference type="STRING" id="980251.GCA_001642875_03972"/>
<dbReference type="AlphaFoldDB" id="A0A5B9PDT0"/>
<evidence type="ECO:0000313" key="1">
    <source>
        <dbReference type="EMBL" id="QEG23092.1"/>
    </source>
</evidence>
<evidence type="ECO:0000313" key="2">
    <source>
        <dbReference type="Proteomes" id="UP000322214"/>
    </source>
</evidence>
<dbReference type="KEGG" id="mff:MFFC18_29870"/>
<dbReference type="RefSeq" id="WP_157665231.1">
    <property type="nucleotide sequence ID" value="NZ_LWSI01000046.1"/>
</dbReference>
<organism evidence="1 2">
    <name type="scientific">Mariniblastus fucicola</name>
    <dbReference type="NCBI Taxonomy" id="980251"/>
    <lineage>
        <taxon>Bacteria</taxon>
        <taxon>Pseudomonadati</taxon>
        <taxon>Planctomycetota</taxon>
        <taxon>Planctomycetia</taxon>
        <taxon>Pirellulales</taxon>
        <taxon>Pirellulaceae</taxon>
        <taxon>Mariniblastus</taxon>
    </lineage>
</organism>